<protein>
    <submittedName>
        <fullName evidence="2">Uncharacterized protein</fullName>
    </submittedName>
</protein>
<evidence type="ECO:0000256" key="1">
    <source>
        <dbReference type="SAM" id="Phobius"/>
    </source>
</evidence>
<dbReference type="Proteomes" id="UP000178911">
    <property type="component" value="Unassembled WGS sequence"/>
</dbReference>
<feature type="transmembrane region" description="Helical" evidence="1">
    <location>
        <begin position="41"/>
        <end position="58"/>
    </location>
</feature>
<accession>A0A1F8GIK2</accession>
<gene>
    <name evidence="2" type="ORF">A3A13_00505</name>
</gene>
<comment type="caution">
    <text evidence="2">The sequence shown here is derived from an EMBL/GenBank/DDBJ whole genome shotgun (WGS) entry which is preliminary data.</text>
</comment>
<dbReference type="STRING" id="1802695.A3A13_00505"/>
<evidence type="ECO:0000313" key="3">
    <source>
        <dbReference type="Proteomes" id="UP000178911"/>
    </source>
</evidence>
<evidence type="ECO:0000313" key="2">
    <source>
        <dbReference type="EMBL" id="OGN24548.1"/>
    </source>
</evidence>
<feature type="transmembrane region" description="Helical" evidence="1">
    <location>
        <begin position="12"/>
        <end position="29"/>
    </location>
</feature>
<dbReference type="AlphaFoldDB" id="A0A1F8GIK2"/>
<keyword evidence="1" id="KW-0472">Membrane</keyword>
<dbReference type="EMBL" id="MGKJ01000010">
    <property type="protein sequence ID" value="OGN24548.1"/>
    <property type="molecule type" value="Genomic_DNA"/>
</dbReference>
<reference evidence="2 3" key="1">
    <citation type="journal article" date="2016" name="Nat. Commun.">
        <title>Thousands of microbial genomes shed light on interconnected biogeochemical processes in an aquifer system.</title>
        <authorList>
            <person name="Anantharaman K."/>
            <person name="Brown C.T."/>
            <person name="Hug L.A."/>
            <person name="Sharon I."/>
            <person name="Castelle C.J."/>
            <person name="Probst A.J."/>
            <person name="Thomas B.C."/>
            <person name="Singh A."/>
            <person name="Wilkins M.J."/>
            <person name="Karaoz U."/>
            <person name="Brodie E.L."/>
            <person name="Williams K.H."/>
            <person name="Hubbard S.S."/>
            <person name="Banfield J.F."/>
        </authorList>
    </citation>
    <scope>NUCLEOTIDE SEQUENCE [LARGE SCALE GENOMIC DNA]</scope>
</reference>
<proteinExistence type="predicted"/>
<organism evidence="2 3">
    <name type="scientific">Candidatus Yanofskybacteria bacterium RIFCSPLOWO2_01_FULL_43_22</name>
    <dbReference type="NCBI Taxonomy" id="1802695"/>
    <lineage>
        <taxon>Bacteria</taxon>
        <taxon>Candidatus Yanofskyibacteriota</taxon>
    </lineage>
</organism>
<name>A0A1F8GIK2_9BACT</name>
<keyword evidence="1" id="KW-1133">Transmembrane helix</keyword>
<keyword evidence="1" id="KW-0812">Transmembrane</keyword>
<sequence>MSNNTYRKTTGVVFAAITILHALRLLYGWEAVIGGWTVPFWLSWFAVVFAGCLAWSGLRK</sequence>